<evidence type="ECO:0000259" key="1">
    <source>
        <dbReference type="PROSITE" id="PS51186"/>
    </source>
</evidence>
<evidence type="ECO:0000313" key="3">
    <source>
        <dbReference type="Proteomes" id="UP000184447"/>
    </source>
</evidence>
<dbReference type="InterPro" id="IPR000182">
    <property type="entry name" value="GNAT_dom"/>
</dbReference>
<dbReference type="InterPro" id="IPR016181">
    <property type="entry name" value="Acyl_CoA_acyltransferase"/>
</dbReference>
<reference evidence="2 3" key="1">
    <citation type="submission" date="2016-11" db="EMBL/GenBank/DDBJ databases">
        <authorList>
            <person name="Jaros S."/>
            <person name="Januszkiewicz K."/>
            <person name="Wedrychowicz H."/>
        </authorList>
    </citation>
    <scope>NUCLEOTIDE SEQUENCE [LARGE SCALE GENOMIC DNA]</scope>
    <source>
        <strain evidence="2 3">DSM 8605</strain>
    </source>
</reference>
<dbReference type="GO" id="GO:0016747">
    <property type="term" value="F:acyltransferase activity, transferring groups other than amino-acyl groups"/>
    <property type="evidence" value="ECO:0007669"/>
    <property type="project" value="InterPro"/>
</dbReference>
<proteinExistence type="predicted"/>
<gene>
    <name evidence="2" type="ORF">SAMN02745207_02384</name>
</gene>
<dbReference type="STRING" id="1121316.SAMN02745207_02384"/>
<dbReference type="PANTHER" id="PTHR43415:SF3">
    <property type="entry name" value="GNAT-FAMILY ACETYLTRANSFERASE"/>
    <property type="match status" value="1"/>
</dbReference>
<keyword evidence="3" id="KW-1185">Reference proteome</keyword>
<keyword evidence="2" id="KW-0808">Transferase</keyword>
<feature type="domain" description="N-acetyltransferase" evidence="1">
    <location>
        <begin position="11"/>
        <end position="168"/>
    </location>
</feature>
<protein>
    <submittedName>
        <fullName evidence="2">Protein N-acetyltransferase, RimJ/RimL family</fullName>
    </submittedName>
</protein>
<dbReference type="Pfam" id="PF13302">
    <property type="entry name" value="Acetyltransf_3"/>
    <property type="match status" value="1"/>
</dbReference>
<dbReference type="Gene3D" id="3.40.630.30">
    <property type="match status" value="1"/>
</dbReference>
<organism evidence="2 3">
    <name type="scientific">Clostridium grantii DSM 8605</name>
    <dbReference type="NCBI Taxonomy" id="1121316"/>
    <lineage>
        <taxon>Bacteria</taxon>
        <taxon>Bacillati</taxon>
        <taxon>Bacillota</taxon>
        <taxon>Clostridia</taxon>
        <taxon>Eubacteriales</taxon>
        <taxon>Clostridiaceae</taxon>
        <taxon>Clostridium</taxon>
    </lineage>
</organism>
<sequence>MKENYIEFDNYLMRLIKVSDTDQYFKYVFKESDDEANYYTGTIGSFTKEQIVSYVQGIVENKMRYDFIIFCESKIVGEVVLSNIERNTCHYRICIYKKENFSKGIGFKATKEVLKFAFEELELESVELEVFPFNERGIALYKKMGFEMVDELVDEEAEEPYRNIYTMRLINENFLY</sequence>
<dbReference type="SUPFAM" id="SSF55729">
    <property type="entry name" value="Acyl-CoA N-acyltransferases (Nat)"/>
    <property type="match status" value="1"/>
</dbReference>
<dbReference type="AlphaFoldDB" id="A0A1M5VNE0"/>
<dbReference type="Proteomes" id="UP000184447">
    <property type="component" value="Unassembled WGS sequence"/>
</dbReference>
<dbReference type="PROSITE" id="PS51186">
    <property type="entry name" value="GNAT"/>
    <property type="match status" value="1"/>
</dbReference>
<name>A0A1M5VNE0_9CLOT</name>
<dbReference type="EMBL" id="FQXM01000012">
    <property type="protein sequence ID" value="SHH76730.1"/>
    <property type="molecule type" value="Genomic_DNA"/>
</dbReference>
<accession>A0A1M5VNE0</accession>
<dbReference type="PANTHER" id="PTHR43415">
    <property type="entry name" value="SPERMIDINE N(1)-ACETYLTRANSFERASE"/>
    <property type="match status" value="1"/>
</dbReference>
<evidence type="ECO:0000313" key="2">
    <source>
        <dbReference type="EMBL" id="SHH76730.1"/>
    </source>
</evidence>